<dbReference type="PANTHER" id="PTHR43020">
    <property type="entry name" value="CDK5 REGULATORY SUBUNIT-ASSOCIATED PROTEIN 1"/>
    <property type="match status" value="1"/>
</dbReference>
<organism evidence="16 17">
    <name type="scientific">Aminithiophilus ramosus</name>
    <dbReference type="NCBI Taxonomy" id="3029084"/>
    <lineage>
        <taxon>Bacteria</taxon>
        <taxon>Thermotogati</taxon>
        <taxon>Synergistota</taxon>
        <taxon>Synergistia</taxon>
        <taxon>Synergistales</taxon>
        <taxon>Aminithiophilaceae</taxon>
        <taxon>Aminithiophilus</taxon>
    </lineage>
</organism>
<dbReference type="PROSITE" id="PS51449">
    <property type="entry name" value="MTTASE_N"/>
    <property type="match status" value="1"/>
</dbReference>
<name>A0A9Q7AE54_9BACT</name>
<dbReference type="Gene3D" id="3.80.30.20">
    <property type="entry name" value="tm_1862 like domain"/>
    <property type="match status" value="1"/>
</dbReference>
<gene>
    <name evidence="16" type="primary">miaB</name>
    <name evidence="16" type="ORF">KAR29_04025</name>
</gene>
<comment type="function">
    <text evidence="2">Catalyzes the methylthiolation of N6-(dimethylallyl)adenosine (i(6)A), leading to the formation of 2-methylthio-N6-(dimethylallyl)adenosine (ms(2)i(6)A) at position 37 in tRNAs that read codons beginning with uridine.</text>
</comment>
<evidence type="ECO:0000313" key="17">
    <source>
        <dbReference type="Proteomes" id="UP000671879"/>
    </source>
</evidence>
<evidence type="ECO:0000259" key="13">
    <source>
        <dbReference type="PROSITE" id="PS50926"/>
    </source>
</evidence>
<feature type="domain" description="MTTase N-terminal" evidence="14">
    <location>
        <begin position="2"/>
        <end position="111"/>
    </location>
</feature>
<dbReference type="FunFam" id="3.80.30.20:FF:000001">
    <property type="entry name" value="tRNA-2-methylthio-N(6)-dimethylallyladenosine synthase 2"/>
    <property type="match status" value="1"/>
</dbReference>
<evidence type="ECO:0000256" key="4">
    <source>
        <dbReference type="ARBA" id="ARBA00022679"/>
    </source>
</evidence>
<dbReference type="InterPro" id="IPR007197">
    <property type="entry name" value="rSAM"/>
</dbReference>
<evidence type="ECO:0000256" key="7">
    <source>
        <dbReference type="ARBA" id="ARBA00023004"/>
    </source>
</evidence>
<proteinExistence type="predicted"/>
<dbReference type="SUPFAM" id="SSF102114">
    <property type="entry name" value="Radical SAM enzymes"/>
    <property type="match status" value="1"/>
</dbReference>
<evidence type="ECO:0000256" key="6">
    <source>
        <dbReference type="ARBA" id="ARBA00022723"/>
    </source>
</evidence>
<dbReference type="NCBIfam" id="TIGR00089">
    <property type="entry name" value="MiaB/RimO family radical SAM methylthiotransferase"/>
    <property type="match status" value="1"/>
</dbReference>
<evidence type="ECO:0000256" key="9">
    <source>
        <dbReference type="ARBA" id="ARBA00033765"/>
    </source>
</evidence>
<dbReference type="InterPro" id="IPR020612">
    <property type="entry name" value="Methylthiotransferase_CS"/>
</dbReference>
<dbReference type="SFLD" id="SFLDS00029">
    <property type="entry name" value="Radical_SAM"/>
    <property type="match status" value="1"/>
</dbReference>
<dbReference type="NCBIfam" id="TIGR01574">
    <property type="entry name" value="miaB-methiolase"/>
    <property type="match status" value="1"/>
</dbReference>
<dbReference type="InterPro" id="IPR023404">
    <property type="entry name" value="rSAM_horseshoe"/>
</dbReference>
<dbReference type="GO" id="GO:0035597">
    <property type="term" value="F:tRNA-2-methylthio-N(6)-dimethylallyladenosine(37) synthase activity"/>
    <property type="evidence" value="ECO:0007669"/>
    <property type="project" value="UniProtKB-EC"/>
</dbReference>
<evidence type="ECO:0000256" key="3">
    <source>
        <dbReference type="ARBA" id="ARBA00022485"/>
    </source>
</evidence>
<evidence type="ECO:0000256" key="1">
    <source>
        <dbReference type="ARBA" id="ARBA00001966"/>
    </source>
</evidence>
<dbReference type="InterPro" id="IPR038135">
    <property type="entry name" value="Methylthiotransferase_N_sf"/>
</dbReference>
<dbReference type="PROSITE" id="PS51918">
    <property type="entry name" value="RADICAL_SAM"/>
    <property type="match status" value="1"/>
</dbReference>
<evidence type="ECO:0000256" key="10">
    <source>
        <dbReference type="ARBA" id="ARBA00068570"/>
    </source>
</evidence>
<dbReference type="EC" id="2.8.4.3" evidence="9"/>
<dbReference type="InterPro" id="IPR006638">
    <property type="entry name" value="Elp3/MiaA/NifB-like_rSAM"/>
</dbReference>
<evidence type="ECO:0000256" key="12">
    <source>
        <dbReference type="ARBA" id="ARBA00081141"/>
    </source>
</evidence>
<dbReference type="RefSeq" id="WP_274374353.1">
    <property type="nucleotide sequence ID" value="NZ_CP072943.1"/>
</dbReference>
<evidence type="ECO:0000256" key="2">
    <source>
        <dbReference type="ARBA" id="ARBA00003234"/>
    </source>
</evidence>
<keyword evidence="17" id="KW-1185">Reference proteome</keyword>
<dbReference type="SFLD" id="SFLDG01061">
    <property type="entry name" value="methylthiotransferase"/>
    <property type="match status" value="1"/>
</dbReference>
<dbReference type="InterPro" id="IPR005839">
    <property type="entry name" value="Methylthiotransferase"/>
</dbReference>
<evidence type="ECO:0000313" key="16">
    <source>
        <dbReference type="EMBL" id="QTX33078.1"/>
    </source>
</evidence>
<sequence>MNGFALKIFGCQMNVYDGDRIASELRVRGWREVPEEEADLVVYVTCSIRDKAEQKVRSDLGRGGRKPLVAVVGCMAQRVGRELLARFPQVRVLCGPRQLGRLAGAVEEAMEGRTTVLLDDDPRALEDLEQIPRRRQLPFKSFVTIAHGCDNFCTYCIVPHVRGRFQSRLPGAVVDEVRSLVDDGVVEVTLLGQNVNSYGTDLQGVSFASLLRSLSAVEGLRRLRFATNHPKDLTDDVIAAMAEEPKICPAVNLPIQAGSDRVLKLMNRGYDVASYAERIGALRSALPDLAVTSDLIVAFPGETEEDFTLSLEALRRFRFDQVHSAAYSPRPGTAAASFPGRLPAMEARRRLNAVNDLQLGIAREINASLLGRVFTVLVDGPAHRGEGLLQGRTATDKVVLFPGQGLEGRFVDVVVADADAWSLKGRLVERM</sequence>
<dbReference type="CDD" id="cd01335">
    <property type="entry name" value="Radical_SAM"/>
    <property type="match status" value="1"/>
</dbReference>
<dbReference type="KEGG" id="aram:KAR29_04025"/>
<feature type="domain" description="Radical SAM core" evidence="15">
    <location>
        <begin position="135"/>
        <end position="364"/>
    </location>
</feature>
<keyword evidence="6" id="KW-0479">Metal-binding</keyword>
<reference evidence="17" key="1">
    <citation type="submission" date="2021-04" db="EMBL/GenBank/DDBJ databases">
        <title>A novel Synergistetes isolate from a pyrite-forming mixed culture.</title>
        <authorList>
            <person name="Bunk B."/>
            <person name="Sproer C."/>
            <person name="Spring S."/>
            <person name="Pester M."/>
        </authorList>
    </citation>
    <scope>NUCLEOTIDE SEQUENCE [LARGE SCALE GENOMIC DNA]</scope>
    <source>
        <strain evidence="17">J.5.4.2-T.3.5.2</strain>
    </source>
</reference>
<dbReference type="PROSITE" id="PS50926">
    <property type="entry name" value="TRAM"/>
    <property type="match status" value="1"/>
</dbReference>
<evidence type="ECO:0000259" key="15">
    <source>
        <dbReference type="PROSITE" id="PS51918"/>
    </source>
</evidence>
<feature type="domain" description="TRAM" evidence="13">
    <location>
        <begin position="367"/>
        <end position="429"/>
    </location>
</feature>
<evidence type="ECO:0000256" key="5">
    <source>
        <dbReference type="ARBA" id="ARBA00022691"/>
    </source>
</evidence>
<dbReference type="AlphaFoldDB" id="A0A9Q7AE54"/>
<dbReference type="SFLD" id="SFLDF00273">
    <property type="entry name" value="(dimethylallyl)adenosine_tRNA"/>
    <property type="match status" value="1"/>
</dbReference>
<evidence type="ECO:0000256" key="8">
    <source>
        <dbReference type="ARBA" id="ARBA00023014"/>
    </source>
</evidence>
<keyword evidence="8" id="KW-0411">Iron-sulfur</keyword>
<dbReference type="InterPro" id="IPR002792">
    <property type="entry name" value="TRAM_dom"/>
</dbReference>
<dbReference type="GO" id="GO:0046872">
    <property type="term" value="F:metal ion binding"/>
    <property type="evidence" value="ECO:0007669"/>
    <property type="project" value="UniProtKB-KW"/>
</dbReference>
<dbReference type="EMBL" id="CP072943">
    <property type="protein sequence ID" value="QTX33078.1"/>
    <property type="molecule type" value="Genomic_DNA"/>
</dbReference>
<keyword evidence="7" id="KW-0408">Iron</keyword>
<dbReference type="Gene3D" id="3.40.50.12160">
    <property type="entry name" value="Methylthiotransferase, N-terminal domain"/>
    <property type="match status" value="1"/>
</dbReference>
<dbReference type="GO" id="GO:0005829">
    <property type="term" value="C:cytosol"/>
    <property type="evidence" value="ECO:0007669"/>
    <property type="project" value="TreeGrafter"/>
</dbReference>
<dbReference type="PANTHER" id="PTHR43020:SF2">
    <property type="entry name" value="MITOCHONDRIAL TRNA METHYLTHIOTRANSFERASE CDK5RAP1"/>
    <property type="match status" value="1"/>
</dbReference>
<dbReference type="InterPro" id="IPR006463">
    <property type="entry name" value="MiaB_methiolase"/>
</dbReference>
<dbReference type="SMART" id="SM00729">
    <property type="entry name" value="Elp3"/>
    <property type="match status" value="1"/>
</dbReference>
<dbReference type="Pfam" id="PF00919">
    <property type="entry name" value="UPF0004"/>
    <property type="match status" value="1"/>
</dbReference>
<dbReference type="GO" id="GO:0051539">
    <property type="term" value="F:4 iron, 4 sulfur cluster binding"/>
    <property type="evidence" value="ECO:0007669"/>
    <property type="project" value="UniProtKB-KW"/>
</dbReference>
<dbReference type="PROSITE" id="PS01278">
    <property type="entry name" value="MTTASE_RADICAL"/>
    <property type="match status" value="1"/>
</dbReference>
<dbReference type="SFLD" id="SFLDG01082">
    <property type="entry name" value="B12-binding_domain_containing"/>
    <property type="match status" value="1"/>
</dbReference>
<evidence type="ECO:0000259" key="14">
    <source>
        <dbReference type="PROSITE" id="PS51449"/>
    </source>
</evidence>
<dbReference type="FunFam" id="3.40.50.12160:FF:000003">
    <property type="entry name" value="CDK5 regulatory subunit-associated protein 1"/>
    <property type="match status" value="1"/>
</dbReference>
<dbReference type="InterPro" id="IPR058240">
    <property type="entry name" value="rSAM_sf"/>
</dbReference>
<dbReference type="Pfam" id="PF04055">
    <property type="entry name" value="Radical_SAM"/>
    <property type="match status" value="1"/>
</dbReference>
<dbReference type="InterPro" id="IPR013848">
    <property type="entry name" value="Methylthiotransferase_N"/>
</dbReference>
<dbReference type="Pfam" id="PF01938">
    <property type="entry name" value="TRAM"/>
    <property type="match status" value="1"/>
</dbReference>
<keyword evidence="4 16" id="KW-0808">Transferase</keyword>
<keyword evidence="5" id="KW-0949">S-adenosyl-L-methionine</keyword>
<comment type="cofactor">
    <cofactor evidence="1">
        <name>[4Fe-4S] cluster</name>
        <dbReference type="ChEBI" id="CHEBI:49883"/>
    </cofactor>
</comment>
<dbReference type="Proteomes" id="UP000671879">
    <property type="component" value="Chromosome"/>
</dbReference>
<protein>
    <recommendedName>
        <fullName evidence="10">tRNA-2-methylthio-N(6)-dimethylallyladenosine synthase</fullName>
        <ecNumber evidence="9">2.8.4.3</ecNumber>
    </recommendedName>
    <alternativeName>
        <fullName evidence="12">(Dimethylallyl)adenosine tRNA methylthiotransferase MiaB</fullName>
    </alternativeName>
    <alternativeName>
        <fullName evidence="11">tRNA-i(6)A37 methylthiotransferase</fullName>
    </alternativeName>
</protein>
<keyword evidence="3" id="KW-0004">4Fe-4S</keyword>
<accession>A0A9Q7AE54</accession>
<evidence type="ECO:0000256" key="11">
    <source>
        <dbReference type="ARBA" id="ARBA00080698"/>
    </source>
</evidence>